<dbReference type="FunFam" id="1.10.10.60:FF:000132">
    <property type="entry name" value="AraC family transcriptional regulator"/>
    <property type="match status" value="1"/>
</dbReference>
<keyword evidence="3" id="KW-0238">DNA-binding</keyword>
<evidence type="ECO:0000256" key="2">
    <source>
        <dbReference type="ARBA" id="ARBA00023015"/>
    </source>
</evidence>
<gene>
    <name evidence="7" type="ORF">AUP42_01575</name>
</gene>
<dbReference type="Gene3D" id="1.10.10.60">
    <property type="entry name" value="Homeodomain-like"/>
    <property type="match status" value="1"/>
</dbReference>
<dbReference type="InterPro" id="IPR011051">
    <property type="entry name" value="RmlC_Cupin_sf"/>
</dbReference>
<organism evidence="7 8">
    <name type="scientific">Thalassospira lucentensis</name>
    <dbReference type="NCBI Taxonomy" id="168935"/>
    <lineage>
        <taxon>Bacteria</taxon>
        <taxon>Pseudomonadati</taxon>
        <taxon>Pseudomonadota</taxon>
        <taxon>Alphaproteobacteria</taxon>
        <taxon>Rhodospirillales</taxon>
        <taxon>Thalassospiraceae</taxon>
        <taxon>Thalassospira</taxon>
    </lineage>
</organism>
<reference evidence="7 8" key="1">
    <citation type="submission" date="2015-12" db="EMBL/GenBank/DDBJ databases">
        <title>Genome sequence of Thalassospira lucentensis MCCC 1A02072.</title>
        <authorList>
            <person name="Lu L."/>
            <person name="Lai Q."/>
            <person name="Shao Z."/>
            <person name="Qian P."/>
        </authorList>
    </citation>
    <scope>NUCLEOTIDE SEQUENCE [LARGE SCALE GENOMIC DNA]</scope>
    <source>
        <strain evidence="7 8">MCCC 1A02072</strain>
    </source>
</reference>
<dbReference type="PANTHER" id="PTHR11019:SF159">
    <property type="entry name" value="TRANSCRIPTIONAL REGULATOR-RELATED"/>
    <property type="match status" value="1"/>
</dbReference>
<accession>A0A154L5G2</accession>
<dbReference type="GO" id="GO:0043565">
    <property type="term" value="F:sequence-specific DNA binding"/>
    <property type="evidence" value="ECO:0007669"/>
    <property type="project" value="InterPro"/>
</dbReference>
<proteinExistence type="predicted"/>
<feature type="domain" description="HTH araC/xylS-type" evidence="6">
    <location>
        <begin position="138"/>
        <end position="235"/>
    </location>
</feature>
<dbReference type="OrthoDB" id="9804543at2"/>
<dbReference type="InterPro" id="IPR020449">
    <property type="entry name" value="Tscrpt_reg_AraC-type_HTH"/>
</dbReference>
<dbReference type="SUPFAM" id="SSF51182">
    <property type="entry name" value="RmlC-like cupins"/>
    <property type="match status" value="1"/>
</dbReference>
<comment type="caution">
    <text evidence="7">The sequence shown here is derived from an EMBL/GenBank/DDBJ whole genome shotgun (WGS) entry which is preliminary data.</text>
</comment>
<dbReference type="SMART" id="SM00342">
    <property type="entry name" value="HTH_ARAC"/>
    <property type="match status" value="1"/>
</dbReference>
<dbReference type="PROSITE" id="PS01124">
    <property type="entry name" value="HTH_ARAC_FAMILY_2"/>
    <property type="match status" value="1"/>
</dbReference>
<evidence type="ECO:0000313" key="8">
    <source>
        <dbReference type="Proteomes" id="UP000076335"/>
    </source>
</evidence>
<dbReference type="InterPro" id="IPR003313">
    <property type="entry name" value="AraC-bd"/>
</dbReference>
<dbReference type="InterPro" id="IPR018062">
    <property type="entry name" value="HTH_AraC-typ_CS"/>
</dbReference>
<dbReference type="Pfam" id="PF02311">
    <property type="entry name" value="AraC_binding"/>
    <property type="match status" value="1"/>
</dbReference>
<protein>
    <submittedName>
        <fullName evidence="7">AraC family transcriptional regulator</fullName>
    </submittedName>
</protein>
<dbReference type="AlphaFoldDB" id="A0A154L5G2"/>
<name>A0A154L5G2_9PROT</name>
<dbReference type="SUPFAM" id="SSF46689">
    <property type="entry name" value="Homeodomain-like"/>
    <property type="match status" value="1"/>
</dbReference>
<dbReference type="PROSITE" id="PS00041">
    <property type="entry name" value="HTH_ARAC_FAMILY_1"/>
    <property type="match status" value="1"/>
</dbReference>
<keyword evidence="1" id="KW-0678">Repressor</keyword>
<dbReference type="PRINTS" id="PR00032">
    <property type="entry name" value="HTHARAC"/>
</dbReference>
<dbReference type="InterPro" id="IPR009057">
    <property type="entry name" value="Homeodomain-like_sf"/>
</dbReference>
<evidence type="ECO:0000313" key="7">
    <source>
        <dbReference type="EMBL" id="KZB64644.1"/>
    </source>
</evidence>
<evidence type="ECO:0000256" key="5">
    <source>
        <dbReference type="ARBA" id="ARBA00023163"/>
    </source>
</evidence>
<dbReference type="PANTHER" id="PTHR11019">
    <property type="entry name" value="HTH-TYPE TRANSCRIPTIONAL REGULATOR NIMR"/>
    <property type="match status" value="1"/>
</dbReference>
<keyword evidence="4" id="KW-0010">Activator</keyword>
<keyword evidence="2" id="KW-0805">Transcription regulation</keyword>
<dbReference type="CDD" id="cd06124">
    <property type="entry name" value="cupin_NimR-like_N"/>
    <property type="match status" value="1"/>
</dbReference>
<dbReference type="InterPro" id="IPR018060">
    <property type="entry name" value="HTH_AraC"/>
</dbReference>
<evidence type="ECO:0000256" key="1">
    <source>
        <dbReference type="ARBA" id="ARBA00022491"/>
    </source>
</evidence>
<dbReference type="Proteomes" id="UP000076335">
    <property type="component" value="Unassembled WGS sequence"/>
</dbReference>
<evidence type="ECO:0000256" key="3">
    <source>
        <dbReference type="ARBA" id="ARBA00023125"/>
    </source>
</evidence>
<dbReference type="EMBL" id="LPVY01000012">
    <property type="protein sequence ID" value="KZB64644.1"/>
    <property type="molecule type" value="Genomic_DNA"/>
</dbReference>
<evidence type="ECO:0000256" key="4">
    <source>
        <dbReference type="ARBA" id="ARBA00023159"/>
    </source>
</evidence>
<keyword evidence="5" id="KW-0804">Transcription</keyword>
<dbReference type="GO" id="GO:0003700">
    <property type="term" value="F:DNA-binding transcription factor activity"/>
    <property type="evidence" value="ECO:0007669"/>
    <property type="project" value="InterPro"/>
</dbReference>
<evidence type="ECO:0000259" key="6">
    <source>
        <dbReference type="PROSITE" id="PS01124"/>
    </source>
</evidence>
<sequence length="240" mass="26043">MRETPIPRETGAHSHPQGQLIGAVSGLLSISTDHGKWVVPAINAFWVPPGMEHGLVSHGPFRGWSVYVGPHLCAGLPDYPRALRTSELLMAAIRRAAGWGDGPQSDAEARIARIILDEIAATPKETLGLPMPKDLRLVRLAQALMADLSDGRSMTQWADWAGIPCRTLGRRMLRETGFGFGQWRTRARMLAALEMLAGGLSVTTVALDLGYENISAFIAAFRKTYGVTPARYFAPDGEQG</sequence>
<dbReference type="Pfam" id="PF12833">
    <property type="entry name" value="HTH_18"/>
    <property type="match status" value="1"/>
</dbReference>